<keyword evidence="7 13" id="KW-0662">Pyridine nucleotide biosynthesis</keyword>
<dbReference type="InterPro" id="IPR005288">
    <property type="entry name" value="NadB"/>
</dbReference>
<evidence type="ECO:0000256" key="13">
    <source>
        <dbReference type="RuleBase" id="RU362049"/>
    </source>
</evidence>
<dbReference type="InterPro" id="IPR015939">
    <property type="entry name" value="Fum_Rdtase/Succ_DH_flav-like_C"/>
</dbReference>
<evidence type="ECO:0000256" key="11">
    <source>
        <dbReference type="NCBIfam" id="TIGR00551"/>
    </source>
</evidence>
<keyword evidence="8 13" id="KW-0274">FAD</keyword>
<dbReference type="InterPro" id="IPR003953">
    <property type="entry name" value="FAD-dep_OxRdtase_2_FAD-bd"/>
</dbReference>
<evidence type="ECO:0000259" key="15">
    <source>
        <dbReference type="Pfam" id="PF00890"/>
    </source>
</evidence>
<dbReference type="FunFam" id="3.90.700.10:FF:000002">
    <property type="entry name" value="L-aspartate oxidase"/>
    <property type="match status" value="1"/>
</dbReference>
<evidence type="ECO:0000256" key="12">
    <source>
        <dbReference type="PIRSR" id="PIRSR000171-1"/>
    </source>
</evidence>
<dbReference type="EC" id="1.4.3.16" evidence="4 11"/>
<dbReference type="OrthoDB" id="9806724at2"/>
<dbReference type="Gene3D" id="1.20.58.100">
    <property type="entry name" value="Fumarate reductase/succinate dehydrogenase flavoprotein-like, C-terminal domain"/>
    <property type="match status" value="1"/>
</dbReference>
<evidence type="ECO:0000313" key="18">
    <source>
        <dbReference type="Proteomes" id="UP000241639"/>
    </source>
</evidence>
<dbReference type="Pfam" id="PF00890">
    <property type="entry name" value="FAD_binding_2"/>
    <property type="match status" value="1"/>
</dbReference>
<evidence type="ECO:0000256" key="1">
    <source>
        <dbReference type="ARBA" id="ARBA00001974"/>
    </source>
</evidence>
<evidence type="ECO:0000256" key="3">
    <source>
        <dbReference type="ARBA" id="ARBA00008562"/>
    </source>
</evidence>
<dbReference type="InterPro" id="IPR027477">
    <property type="entry name" value="Succ_DH/fumarate_Rdtase_cat_sf"/>
</dbReference>
<dbReference type="Gene3D" id="3.90.700.10">
    <property type="entry name" value="Succinate dehydrogenase/fumarate reductase flavoprotein, catalytic domain"/>
    <property type="match status" value="1"/>
</dbReference>
<dbReference type="Proteomes" id="UP000241639">
    <property type="component" value="Unassembled WGS sequence"/>
</dbReference>
<feature type="domain" description="FAD-dependent oxidoreductase 2 FAD-binding" evidence="15">
    <location>
        <begin position="5"/>
        <end position="371"/>
    </location>
</feature>
<evidence type="ECO:0000256" key="4">
    <source>
        <dbReference type="ARBA" id="ARBA00012173"/>
    </source>
</evidence>
<dbReference type="UniPathway" id="UPA00253">
    <property type="reaction ID" value="UER00326"/>
</dbReference>
<evidence type="ECO:0000313" key="17">
    <source>
        <dbReference type="EMBL" id="PTM60043.1"/>
    </source>
</evidence>
<feature type="region of interest" description="Disordered" evidence="14">
    <location>
        <begin position="491"/>
        <end position="514"/>
    </location>
</feature>
<sequence length="514" mass="56157">MRQADFIVVGSGIAGLLTAWELARHGEVLVLTKNRAAAGNTARAQGGIAAAVGEDDTIDLHRRDTIRAGAGLCVEEAVDILVGGGKEAISRLAQLGTPFDRGDHGWALTREGSHSVSRILHAYGDATGAAIVETLLARVSEHPDIHLCDYVSVLDLVIHKGKCTGVWVQDQDRDPQMIQARAVVLATGGCGQIFRFTTNDPVVTGDGLAMAYRADARLTDMEMVQFHPTALAVEQNPMVLISEAVRGEGARLINDRGETFMDAIHPWKDLAPRDIVSRAIDGEMRAGRRVYLDARRIDDFGQRFPTIDRLCRTHGVDPSRGLIPVVPAAHFLMGGVVVDTWGRTTIPHLFAVGETACTGVHGANRLASNSLLEGAVFARRTAEKAALLPCVKIEKEERVIPSMCVNEQESASRKQHLRHILWEHAGIIREEKRLISGMKALTRLKEETPASDWECHNMITVSQLVLQAALWRKESRGGHFRSDYPTVKPEWAKKRSSSQRGKPDESVTFAAIGT</sequence>
<dbReference type="PANTHER" id="PTHR42716">
    <property type="entry name" value="L-ASPARTATE OXIDASE"/>
    <property type="match status" value="1"/>
</dbReference>
<dbReference type="GO" id="GO:0005737">
    <property type="term" value="C:cytoplasm"/>
    <property type="evidence" value="ECO:0007669"/>
    <property type="project" value="UniProtKB-SubCell"/>
</dbReference>
<dbReference type="PRINTS" id="PR00368">
    <property type="entry name" value="FADPNR"/>
</dbReference>
<comment type="pathway">
    <text evidence="2 13">Cofactor biosynthesis; NAD(+) biosynthesis; iminoaspartate from L-aspartate (oxidase route): step 1/1.</text>
</comment>
<dbReference type="Pfam" id="PF02910">
    <property type="entry name" value="Succ_DH_flav_C"/>
    <property type="match status" value="1"/>
</dbReference>
<evidence type="ECO:0000259" key="16">
    <source>
        <dbReference type="Pfam" id="PF02910"/>
    </source>
</evidence>
<dbReference type="NCBIfam" id="TIGR00551">
    <property type="entry name" value="nadB"/>
    <property type="match status" value="1"/>
</dbReference>
<dbReference type="SUPFAM" id="SSF51905">
    <property type="entry name" value="FAD/NAD(P)-binding domain"/>
    <property type="match status" value="1"/>
</dbReference>
<protein>
    <recommendedName>
        <fullName evidence="5 11">L-aspartate oxidase</fullName>
        <ecNumber evidence="4 11">1.4.3.16</ecNumber>
    </recommendedName>
</protein>
<comment type="function">
    <text evidence="13">Catalyzes the oxidation of L-aspartate to iminoaspartate.</text>
</comment>
<keyword evidence="18" id="KW-1185">Reference proteome</keyword>
<dbReference type="RefSeq" id="WP_107727475.1">
    <property type="nucleotide sequence ID" value="NZ_PZZP01000001.1"/>
</dbReference>
<dbReference type="SUPFAM" id="SSF56425">
    <property type="entry name" value="Succinate dehydrogenase/fumarate reductase flavoprotein, catalytic domain"/>
    <property type="match status" value="1"/>
</dbReference>
<dbReference type="InterPro" id="IPR037099">
    <property type="entry name" value="Fum_R/Succ_DH_flav-like_C_sf"/>
</dbReference>
<dbReference type="SUPFAM" id="SSF46977">
    <property type="entry name" value="Succinate dehydrogenase/fumarate reductase flavoprotein C-terminal domain"/>
    <property type="match status" value="1"/>
</dbReference>
<evidence type="ECO:0000256" key="5">
    <source>
        <dbReference type="ARBA" id="ARBA00021901"/>
    </source>
</evidence>
<keyword evidence="6 13" id="KW-0285">Flavoprotein</keyword>
<organism evidence="17 18">
    <name type="scientific">Desmospora activa DSM 45169</name>
    <dbReference type="NCBI Taxonomy" id="1121389"/>
    <lineage>
        <taxon>Bacteria</taxon>
        <taxon>Bacillati</taxon>
        <taxon>Bacillota</taxon>
        <taxon>Bacilli</taxon>
        <taxon>Bacillales</taxon>
        <taxon>Thermoactinomycetaceae</taxon>
        <taxon>Desmospora</taxon>
    </lineage>
</organism>
<feature type="domain" description="Fumarate reductase/succinate dehydrogenase flavoprotein-like C-terminal" evidence="16">
    <location>
        <begin position="453"/>
        <end position="497"/>
    </location>
</feature>
<dbReference type="NCBIfam" id="NF005701">
    <property type="entry name" value="PRK07512.1"/>
    <property type="match status" value="1"/>
</dbReference>
<evidence type="ECO:0000256" key="6">
    <source>
        <dbReference type="ARBA" id="ARBA00022630"/>
    </source>
</evidence>
<comment type="subcellular location">
    <subcellularLocation>
        <location evidence="13">Cytoplasm</location>
    </subcellularLocation>
</comment>
<evidence type="ECO:0000256" key="10">
    <source>
        <dbReference type="ARBA" id="ARBA00048305"/>
    </source>
</evidence>
<proteinExistence type="inferred from homology"/>
<reference evidence="17 18" key="1">
    <citation type="submission" date="2018-04" db="EMBL/GenBank/DDBJ databases">
        <title>Genomic Encyclopedia of Archaeal and Bacterial Type Strains, Phase II (KMG-II): from individual species to whole genera.</title>
        <authorList>
            <person name="Goeker M."/>
        </authorList>
    </citation>
    <scope>NUCLEOTIDE SEQUENCE [LARGE SCALE GENOMIC DNA]</scope>
    <source>
        <strain evidence="17 18">DSM 45169</strain>
    </source>
</reference>
<accession>A0A2T4ZDS2</accession>
<dbReference type="GO" id="GO:0034628">
    <property type="term" value="P:'de novo' NAD+ biosynthetic process from L-aspartate"/>
    <property type="evidence" value="ECO:0007669"/>
    <property type="project" value="TreeGrafter"/>
</dbReference>
<evidence type="ECO:0000256" key="7">
    <source>
        <dbReference type="ARBA" id="ARBA00022642"/>
    </source>
</evidence>
<dbReference type="AlphaFoldDB" id="A0A2T4ZDS2"/>
<comment type="cofactor">
    <cofactor evidence="1 13">
        <name>FAD</name>
        <dbReference type="ChEBI" id="CHEBI:57692"/>
    </cofactor>
</comment>
<dbReference type="EMBL" id="PZZP01000001">
    <property type="protein sequence ID" value="PTM60043.1"/>
    <property type="molecule type" value="Genomic_DNA"/>
</dbReference>
<evidence type="ECO:0000256" key="9">
    <source>
        <dbReference type="ARBA" id="ARBA00023002"/>
    </source>
</evidence>
<gene>
    <name evidence="17" type="ORF">C8J48_2682</name>
</gene>
<dbReference type="GO" id="GO:0008734">
    <property type="term" value="F:L-aspartate oxidase activity"/>
    <property type="evidence" value="ECO:0007669"/>
    <property type="project" value="UniProtKB-UniRule"/>
</dbReference>
<dbReference type="PANTHER" id="PTHR42716:SF2">
    <property type="entry name" value="L-ASPARTATE OXIDASE, CHLOROPLASTIC"/>
    <property type="match status" value="1"/>
</dbReference>
<keyword evidence="9 13" id="KW-0560">Oxidoreductase</keyword>
<dbReference type="GO" id="GO:0033765">
    <property type="term" value="F:steroid dehydrogenase activity, acting on the CH-CH group of donors"/>
    <property type="evidence" value="ECO:0007669"/>
    <property type="project" value="UniProtKB-ARBA"/>
</dbReference>
<feature type="active site" description="Proton acceptor" evidence="12">
    <location>
        <position position="273"/>
    </location>
</feature>
<evidence type="ECO:0000256" key="14">
    <source>
        <dbReference type="SAM" id="MobiDB-lite"/>
    </source>
</evidence>
<evidence type="ECO:0000256" key="8">
    <source>
        <dbReference type="ARBA" id="ARBA00022827"/>
    </source>
</evidence>
<evidence type="ECO:0000256" key="2">
    <source>
        <dbReference type="ARBA" id="ARBA00004950"/>
    </source>
</evidence>
<comment type="similarity">
    <text evidence="3 13">Belongs to the FAD-dependent oxidoreductase 2 family. NadB subfamily.</text>
</comment>
<dbReference type="PIRSF" id="PIRSF000171">
    <property type="entry name" value="SDHA_APRA_LASPO"/>
    <property type="match status" value="1"/>
</dbReference>
<comment type="catalytic activity">
    <reaction evidence="10">
        <text>L-aspartate + O2 = iminosuccinate + H2O2</text>
        <dbReference type="Rhea" id="RHEA:25876"/>
        <dbReference type="ChEBI" id="CHEBI:15379"/>
        <dbReference type="ChEBI" id="CHEBI:16240"/>
        <dbReference type="ChEBI" id="CHEBI:29991"/>
        <dbReference type="ChEBI" id="CHEBI:77875"/>
        <dbReference type="EC" id="1.4.3.16"/>
    </reaction>
    <physiologicalReaction direction="left-to-right" evidence="10">
        <dbReference type="Rhea" id="RHEA:25877"/>
    </physiologicalReaction>
</comment>
<name>A0A2T4ZDS2_9BACL</name>
<comment type="caution">
    <text evidence="17">The sequence shown here is derived from an EMBL/GenBank/DDBJ whole genome shotgun (WGS) entry which is preliminary data.</text>
</comment>
<dbReference type="InterPro" id="IPR036188">
    <property type="entry name" value="FAD/NAD-bd_sf"/>
</dbReference>
<dbReference type="Gene3D" id="3.50.50.60">
    <property type="entry name" value="FAD/NAD(P)-binding domain"/>
    <property type="match status" value="1"/>
</dbReference>